<feature type="compositionally biased region" description="Polar residues" evidence="1">
    <location>
        <begin position="300"/>
        <end position="317"/>
    </location>
</feature>
<name>A0A074WJB8_9PEZI</name>
<feature type="region of interest" description="Disordered" evidence="1">
    <location>
        <begin position="189"/>
        <end position="284"/>
    </location>
</feature>
<accession>A0A074WJB8</accession>
<dbReference type="AlphaFoldDB" id="A0A074WJB8"/>
<feature type="compositionally biased region" description="Low complexity" evidence="1">
    <location>
        <begin position="362"/>
        <end position="373"/>
    </location>
</feature>
<gene>
    <name evidence="2" type="ORF">M436DRAFT_81617</name>
</gene>
<keyword evidence="3" id="KW-1185">Reference proteome</keyword>
<evidence type="ECO:0000313" key="2">
    <source>
        <dbReference type="EMBL" id="KEQ73230.1"/>
    </source>
</evidence>
<feature type="compositionally biased region" description="Polar residues" evidence="1">
    <location>
        <begin position="326"/>
        <end position="347"/>
    </location>
</feature>
<proteinExistence type="predicted"/>
<organism evidence="2 3">
    <name type="scientific">Aureobasidium namibiae CBS 147.97</name>
    <dbReference type="NCBI Taxonomy" id="1043004"/>
    <lineage>
        <taxon>Eukaryota</taxon>
        <taxon>Fungi</taxon>
        <taxon>Dikarya</taxon>
        <taxon>Ascomycota</taxon>
        <taxon>Pezizomycotina</taxon>
        <taxon>Dothideomycetes</taxon>
        <taxon>Dothideomycetidae</taxon>
        <taxon>Dothideales</taxon>
        <taxon>Saccotheciaceae</taxon>
        <taxon>Aureobasidium</taxon>
    </lineage>
</organism>
<dbReference type="HOGENOM" id="CLU_644020_0_0_1"/>
<sequence>MTGDGPNTFVTDGITITSPSVAISFASVSRVDGCFTTLESTIIVVSASEVMSARSARALYDHKPFRYQDLNYKCQPANSSTSWIQDEPGDDCFQQVPAAAYFVGESAFAWDEYYPTAYTRALTIGDDYRPYILLPSTMTEWANSVFHTTSCEIQVNGIWDPPRALIPGTTVATPVVAWSTPPAAAASSTVSAVPAEADHTQLPETSTSQIPATSTALADNLGSEFSSSNEPSAVTNTVTPESPVAAPSQDSQYHSAGGMQPSASASSSMHEESSQPEPNASTNVMDTSIQDSQYLSADAGQFSTPASSSVQNESSRVPTMDASKHILSTSTQDSQYLSESAGQTSIPGSVITPEESSQWPNSDASASSTSTSADPYTAAINTVATPSHPSGSSPATTVVAYQGRAAAVETSIGGLLIGLLCYTLLT</sequence>
<evidence type="ECO:0000313" key="3">
    <source>
        <dbReference type="Proteomes" id="UP000027730"/>
    </source>
</evidence>
<feature type="compositionally biased region" description="Polar residues" evidence="1">
    <location>
        <begin position="202"/>
        <end position="240"/>
    </location>
</feature>
<dbReference type="OrthoDB" id="3944128at2759"/>
<protein>
    <submittedName>
        <fullName evidence="2">Uncharacterized protein</fullName>
    </submittedName>
</protein>
<feature type="compositionally biased region" description="Low complexity" evidence="1">
    <location>
        <begin position="255"/>
        <end position="268"/>
    </location>
</feature>
<feature type="region of interest" description="Disordered" evidence="1">
    <location>
        <begin position="300"/>
        <end position="373"/>
    </location>
</feature>
<reference evidence="2 3" key="1">
    <citation type="journal article" date="2014" name="BMC Genomics">
        <title>Genome sequencing of four Aureobasidium pullulans varieties: biotechnological potential, stress tolerance, and description of new species.</title>
        <authorList>
            <person name="Gostin Ar C."/>
            <person name="Ohm R.A."/>
            <person name="Kogej T."/>
            <person name="Sonjak S."/>
            <person name="Turk M."/>
            <person name="Zajc J."/>
            <person name="Zalar P."/>
            <person name="Grube M."/>
            <person name="Sun H."/>
            <person name="Han J."/>
            <person name="Sharma A."/>
            <person name="Chiniquy J."/>
            <person name="Ngan C.Y."/>
            <person name="Lipzen A."/>
            <person name="Barry K."/>
            <person name="Grigoriev I.V."/>
            <person name="Gunde-Cimerman N."/>
        </authorList>
    </citation>
    <scope>NUCLEOTIDE SEQUENCE [LARGE SCALE GENOMIC DNA]</scope>
    <source>
        <strain evidence="2 3">CBS 147.97</strain>
    </source>
</reference>
<dbReference type="Proteomes" id="UP000027730">
    <property type="component" value="Unassembled WGS sequence"/>
</dbReference>
<dbReference type="RefSeq" id="XP_013427748.1">
    <property type="nucleotide sequence ID" value="XM_013572294.1"/>
</dbReference>
<dbReference type="EMBL" id="KL584709">
    <property type="protein sequence ID" value="KEQ73230.1"/>
    <property type="molecule type" value="Genomic_DNA"/>
</dbReference>
<evidence type="ECO:0000256" key="1">
    <source>
        <dbReference type="SAM" id="MobiDB-lite"/>
    </source>
</evidence>
<dbReference type="GeneID" id="25416829"/>